<accession>A0A2P4NXB3</accession>
<reference evidence="1 2" key="2">
    <citation type="journal article" date="2018" name="New Phytol.">
        <title>High intraspecific genome diversity in the model arbuscular mycorrhizal symbiont Rhizophagus irregularis.</title>
        <authorList>
            <person name="Chen E.C.H."/>
            <person name="Morin E."/>
            <person name="Beaudet D."/>
            <person name="Noel J."/>
            <person name="Yildirir G."/>
            <person name="Ndikumana S."/>
            <person name="Charron P."/>
            <person name="St-Onge C."/>
            <person name="Giorgi J."/>
            <person name="Kruger M."/>
            <person name="Marton T."/>
            <person name="Ropars J."/>
            <person name="Grigoriev I.V."/>
            <person name="Hainaut M."/>
            <person name="Henrissat B."/>
            <person name="Roux C."/>
            <person name="Martin F."/>
            <person name="Corradi N."/>
        </authorList>
    </citation>
    <scope>NUCLEOTIDE SEQUENCE [LARGE SCALE GENOMIC DNA]</scope>
    <source>
        <strain evidence="1 2">DAOM 197198</strain>
    </source>
</reference>
<dbReference type="AlphaFoldDB" id="A0A2P4NXB3"/>
<dbReference type="InterPro" id="IPR011009">
    <property type="entry name" value="Kinase-like_dom_sf"/>
</dbReference>
<keyword evidence="2" id="KW-1185">Reference proteome</keyword>
<sequence>MARNFIQSKEDLLRPDWMCWINDHLIIHGIELPENIEWNVGIQNIIEKTHWKDIYYSNLPFKFVYISKGPILRWILDRLRMIRTVINIYNVLDSIKRNWVQFKIKKSTHPLYLTINRDGGTTIEFMGNLVKKSLSTQKMKENFNYDTIRKIYLETSHIKNLIHCIDLEGNLSYPILTKDGSCKIFLHPVGYYYYPKNELEVKSMIKTILQVLKEMHQVNWTHRDIYWGNILRQDNGDWLIIDLELGGPVNEILQFSLWNRWPEQAVIGKPYLACYDIYQVGTLMDELKGTDQYFNNYSKSFIQFKNLLLESAKDDNFTAEMALRHEWLSEVITCSHD</sequence>
<reference evidence="1 2" key="1">
    <citation type="journal article" date="2013" name="Proc. Natl. Acad. Sci. U.S.A.">
        <title>Genome of an arbuscular mycorrhizal fungus provides insight into the oldest plant symbiosis.</title>
        <authorList>
            <person name="Tisserant E."/>
            <person name="Malbreil M."/>
            <person name="Kuo A."/>
            <person name="Kohler A."/>
            <person name="Symeonidi A."/>
            <person name="Balestrini R."/>
            <person name="Charron P."/>
            <person name="Duensing N."/>
            <person name="Frei Dit Frey N."/>
            <person name="Gianinazzi-Pearson V."/>
            <person name="Gilbert L.B."/>
            <person name="Handa Y."/>
            <person name="Herr J.R."/>
            <person name="Hijri M."/>
            <person name="Koul R."/>
            <person name="Kawaguchi M."/>
            <person name="Krajinski F."/>
            <person name="Lammers P.J."/>
            <person name="Masclaux F.G."/>
            <person name="Murat C."/>
            <person name="Morin E."/>
            <person name="Ndikumana S."/>
            <person name="Pagni M."/>
            <person name="Petitpierre D."/>
            <person name="Requena N."/>
            <person name="Rosikiewicz P."/>
            <person name="Riley R."/>
            <person name="Saito K."/>
            <person name="San Clemente H."/>
            <person name="Shapiro H."/>
            <person name="van Tuinen D."/>
            <person name="Becard G."/>
            <person name="Bonfante P."/>
            <person name="Paszkowski U."/>
            <person name="Shachar-Hill Y.Y."/>
            <person name="Tuskan G.A."/>
            <person name="Young P.W."/>
            <person name="Sanders I.R."/>
            <person name="Henrissat B."/>
            <person name="Rensing S.A."/>
            <person name="Grigoriev I.V."/>
            <person name="Corradi N."/>
            <person name="Roux C."/>
            <person name="Martin F."/>
        </authorList>
    </citation>
    <scope>NUCLEOTIDE SEQUENCE [LARGE SCALE GENOMIC DNA]</scope>
    <source>
        <strain evidence="1 2">DAOM 197198</strain>
    </source>
</reference>
<dbReference type="SUPFAM" id="SSF56112">
    <property type="entry name" value="Protein kinase-like (PK-like)"/>
    <property type="match status" value="1"/>
</dbReference>
<evidence type="ECO:0000313" key="2">
    <source>
        <dbReference type="Proteomes" id="UP000018888"/>
    </source>
</evidence>
<dbReference type="Proteomes" id="UP000018888">
    <property type="component" value="Unassembled WGS sequence"/>
</dbReference>
<proteinExistence type="predicted"/>
<name>A0A2P4NXB3_RHIID</name>
<evidence type="ECO:0008006" key="3">
    <source>
        <dbReference type="Google" id="ProtNLM"/>
    </source>
</evidence>
<dbReference type="EMBL" id="AUPC02000629">
    <property type="protein sequence ID" value="POG57738.1"/>
    <property type="molecule type" value="Genomic_DNA"/>
</dbReference>
<comment type="caution">
    <text evidence="1">The sequence shown here is derived from an EMBL/GenBank/DDBJ whole genome shotgun (WGS) entry which is preliminary data.</text>
</comment>
<protein>
    <recommendedName>
        <fullName evidence="3">Protein kinase domain-containing protein</fullName>
    </recommendedName>
</protein>
<gene>
    <name evidence="1" type="ORF">GLOIN_2v1737313</name>
</gene>
<organism evidence="1 2">
    <name type="scientific">Rhizophagus irregularis (strain DAOM 181602 / DAOM 197198 / MUCL 43194)</name>
    <name type="common">Arbuscular mycorrhizal fungus</name>
    <name type="synonym">Glomus intraradices</name>
    <dbReference type="NCBI Taxonomy" id="747089"/>
    <lineage>
        <taxon>Eukaryota</taxon>
        <taxon>Fungi</taxon>
        <taxon>Fungi incertae sedis</taxon>
        <taxon>Mucoromycota</taxon>
        <taxon>Glomeromycotina</taxon>
        <taxon>Glomeromycetes</taxon>
        <taxon>Glomerales</taxon>
        <taxon>Glomeraceae</taxon>
        <taxon>Rhizophagus</taxon>
    </lineage>
</organism>
<dbReference type="Gene3D" id="1.10.510.10">
    <property type="entry name" value="Transferase(Phosphotransferase) domain 1"/>
    <property type="match status" value="1"/>
</dbReference>
<dbReference type="VEuPathDB" id="FungiDB:RhiirFUN_022124"/>
<evidence type="ECO:0000313" key="1">
    <source>
        <dbReference type="EMBL" id="POG57738.1"/>
    </source>
</evidence>